<evidence type="ECO:0000256" key="4">
    <source>
        <dbReference type="PIRSR" id="PIRSR015582-1"/>
    </source>
</evidence>
<keyword evidence="3 5" id="KW-0460">Magnesium</keyword>
<dbReference type="Gene3D" id="3.20.20.60">
    <property type="entry name" value="Phosphoenolpyruvate-binding domains"/>
    <property type="match status" value="1"/>
</dbReference>
<dbReference type="Proteomes" id="UP000062788">
    <property type="component" value="Unassembled WGS sequence"/>
</dbReference>
<accession>A0A103DXI7</accession>
<name>A0A103DXI7_9BURK</name>
<feature type="binding site" evidence="4">
    <location>
        <position position="130"/>
    </location>
    <ligand>
        <name>substrate</name>
    </ligand>
</feature>
<feature type="binding site" evidence="5">
    <location>
        <position position="130"/>
    </location>
    <ligand>
        <name>Mg(2+)</name>
        <dbReference type="ChEBI" id="CHEBI:18420"/>
    </ligand>
</feature>
<comment type="cofactor">
    <cofactor evidence="1">
        <name>Mg(2+)</name>
        <dbReference type="ChEBI" id="CHEBI:18420"/>
    </cofactor>
</comment>
<dbReference type="InterPro" id="IPR015813">
    <property type="entry name" value="Pyrv/PenolPyrv_kinase-like_dom"/>
</dbReference>
<dbReference type="Pfam" id="PF03328">
    <property type="entry name" value="HpcH_HpaI"/>
    <property type="match status" value="1"/>
</dbReference>
<comment type="caution">
    <text evidence="7">The sequence shown here is derived from an EMBL/GenBank/DDBJ whole genome shotgun (WGS) entry which is preliminary data.</text>
</comment>
<reference evidence="7 8" key="1">
    <citation type="submission" date="2015-11" db="EMBL/GenBank/DDBJ databases">
        <title>Expanding the genomic diversity of Burkholderia species for the development of highly accurate diagnostics.</title>
        <authorList>
            <person name="Sahl J."/>
            <person name="Keim P."/>
            <person name="Wagner D."/>
        </authorList>
    </citation>
    <scope>NUCLEOTIDE SEQUENCE [LARGE SCALE GENOMIC DNA]</scope>
    <source>
        <strain evidence="7 8">TSV85</strain>
    </source>
</reference>
<evidence type="ECO:0000313" key="8">
    <source>
        <dbReference type="Proteomes" id="UP000062788"/>
    </source>
</evidence>
<evidence type="ECO:0000259" key="6">
    <source>
        <dbReference type="Pfam" id="PF03328"/>
    </source>
</evidence>
<dbReference type="PIRSF" id="PIRSF015582">
    <property type="entry name" value="Cit_lyase_B"/>
    <property type="match status" value="1"/>
</dbReference>
<dbReference type="AlphaFoldDB" id="A0A103DXI7"/>
<evidence type="ECO:0000256" key="3">
    <source>
        <dbReference type="ARBA" id="ARBA00022842"/>
    </source>
</evidence>
<evidence type="ECO:0000256" key="5">
    <source>
        <dbReference type="PIRSR" id="PIRSR015582-2"/>
    </source>
</evidence>
<feature type="binding site" evidence="4">
    <location>
        <position position="68"/>
    </location>
    <ligand>
        <name>substrate</name>
    </ligand>
</feature>
<feature type="binding site" evidence="5">
    <location>
        <position position="157"/>
    </location>
    <ligand>
        <name>Mg(2+)</name>
        <dbReference type="ChEBI" id="CHEBI:18420"/>
    </ligand>
</feature>
<proteinExistence type="predicted"/>
<dbReference type="GO" id="GO:0016829">
    <property type="term" value="F:lyase activity"/>
    <property type="evidence" value="ECO:0007669"/>
    <property type="project" value="UniProtKB-KW"/>
</dbReference>
<dbReference type="EMBL" id="LOWA01000054">
    <property type="protein sequence ID" value="KVE24536.1"/>
    <property type="molecule type" value="Genomic_DNA"/>
</dbReference>
<organism evidence="7 8">
    <name type="scientific">Burkholderia singularis</name>
    <dbReference type="NCBI Taxonomy" id="1503053"/>
    <lineage>
        <taxon>Bacteria</taxon>
        <taxon>Pseudomonadati</taxon>
        <taxon>Pseudomonadota</taxon>
        <taxon>Betaproteobacteria</taxon>
        <taxon>Burkholderiales</taxon>
        <taxon>Burkholderiaceae</taxon>
        <taxon>Burkholderia</taxon>
        <taxon>pseudomallei group</taxon>
    </lineage>
</organism>
<keyword evidence="2 5" id="KW-0479">Metal-binding</keyword>
<dbReference type="InterPro" id="IPR011206">
    <property type="entry name" value="Citrate_lyase_beta/mcl1/mcl2"/>
</dbReference>
<dbReference type="InterPro" id="IPR005000">
    <property type="entry name" value="Aldolase/citrate-lyase_domain"/>
</dbReference>
<dbReference type="SUPFAM" id="SSF51621">
    <property type="entry name" value="Phosphoenolpyruvate/pyruvate domain"/>
    <property type="match status" value="1"/>
</dbReference>
<dbReference type="GO" id="GO:0006107">
    <property type="term" value="P:oxaloacetate metabolic process"/>
    <property type="evidence" value="ECO:0007669"/>
    <property type="project" value="TreeGrafter"/>
</dbReference>
<dbReference type="InterPro" id="IPR040442">
    <property type="entry name" value="Pyrv_kinase-like_dom_sf"/>
</dbReference>
<gene>
    <name evidence="7" type="ORF">WS67_20795</name>
</gene>
<evidence type="ECO:0000313" key="7">
    <source>
        <dbReference type="EMBL" id="KVE24536.1"/>
    </source>
</evidence>
<dbReference type="RefSeq" id="WP_059519756.1">
    <property type="nucleotide sequence ID" value="NZ_LOWA01000054.1"/>
</dbReference>
<protein>
    <submittedName>
        <fullName evidence="7">Citryl-CoA lyase</fullName>
    </submittedName>
</protein>
<sequence length="305" mass="32622">MRSKLFVPGSRPELFDKALRSQADAISFDLEDAVSDSRKADARVALGELLRSSVVQRARAAAKIIIVRVNAFDTPWFADDIASIVMPSIDLINLPKPRGVHDVRAAAVAIEHMEHVNDVTVPIKMLINIESPAALQLARRLAIADPRVAGLQLGLGDLFEPLGIARRESIAVSYAMCAVRVAAGAAGVFACDAAFADIRDSAGFRAEAELARRLGFVGKSCIHPSQVAIANEVFRPTEKEIDRALKILEAAREACVTGTGAYIVDGQMIDRPFIERARGVAAHAIRLGLLAESDAPAGVADSKVK</sequence>
<dbReference type="OrthoDB" id="348111at2"/>
<dbReference type="PANTHER" id="PTHR32308:SF0">
    <property type="entry name" value="HPCH_HPAI ALDOLASE_CITRATE LYASE DOMAIN-CONTAINING PROTEIN"/>
    <property type="match status" value="1"/>
</dbReference>
<feature type="domain" description="HpcH/HpaI aldolase/citrate lyase" evidence="6">
    <location>
        <begin position="2"/>
        <end position="224"/>
    </location>
</feature>
<keyword evidence="7" id="KW-0456">Lyase</keyword>
<evidence type="ECO:0000256" key="1">
    <source>
        <dbReference type="ARBA" id="ARBA00001946"/>
    </source>
</evidence>
<evidence type="ECO:0000256" key="2">
    <source>
        <dbReference type="ARBA" id="ARBA00022723"/>
    </source>
</evidence>
<keyword evidence="8" id="KW-1185">Reference proteome</keyword>
<dbReference type="GO" id="GO:0000287">
    <property type="term" value="F:magnesium ion binding"/>
    <property type="evidence" value="ECO:0007669"/>
    <property type="project" value="TreeGrafter"/>
</dbReference>
<dbReference type="PANTHER" id="PTHR32308">
    <property type="entry name" value="LYASE BETA SUBUNIT, PUTATIVE (AFU_ORTHOLOGUE AFUA_4G13030)-RELATED"/>
    <property type="match status" value="1"/>
</dbReference>